<keyword evidence="10" id="KW-0472">Membrane</keyword>
<keyword evidence="9" id="KW-0342">GTP-binding</keyword>
<dbReference type="SUPFAM" id="SSF52540">
    <property type="entry name" value="P-loop containing nucleoside triphosphate hydrolases"/>
    <property type="match status" value="1"/>
</dbReference>
<dbReference type="RefSeq" id="WP_116014461.1">
    <property type="nucleotide sequence ID" value="NZ_QUOT01000001.1"/>
</dbReference>
<dbReference type="GO" id="GO:0005525">
    <property type="term" value="F:GTP binding"/>
    <property type="evidence" value="ECO:0007669"/>
    <property type="project" value="UniProtKB-UniRule"/>
</dbReference>
<evidence type="ECO:0000256" key="5">
    <source>
        <dbReference type="ARBA" id="ARBA00022475"/>
    </source>
</evidence>
<evidence type="ECO:0000313" key="17">
    <source>
        <dbReference type="EMBL" id="REL30248.1"/>
    </source>
</evidence>
<protein>
    <recommendedName>
        <fullName evidence="3 13">Flagellar biosynthesis protein FlhF</fullName>
    </recommendedName>
</protein>
<evidence type="ECO:0000259" key="16">
    <source>
        <dbReference type="SMART" id="SM00962"/>
    </source>
</evidence>
<dbReference type="GO" id="GO:0044781">
    <property type="term" value="P:bacterial-type flagellum organization"/>
    <property type="evidence" value="ECO:0007669"/>
    <property type="project" value="UniProtKB-UniRule"/>
</dbReference>
<feature type="compositionally biased region" description="Polar residues" evidence="14">
    <location>
        <begin position="172"/>
        <end position="189"/>
    </location>
</feature>
<feature type="compositionally biased region" description="Low complexity" evidence="14">
    <location>
        <begin position="127"/>
        <end position="150"/>
    </location>
</feature>
<evidence type="ECO:0000256" key="6">
    <source>
        <dbReference type="ARBA" id="ARBA00022741"/>
    </source>
</evidence>
<sequence>MKIKRYVAKDMRTALAQIKEELGADAVIMSNKKIPEGVELMAAQDNNARVEPRVSQAQEPAQTKRDLADDVVNLSAPAPAASGIHQQTEPQQRIEPHLSGLDMSGLDSAEQAQSPADSLSALLARNVQQQPVSQPQSIQASQSSQTAAVSKNSHDSATPDLELQLKQFTDKLQQQHAGTEATQNEQPFSTEDDGFGVPANAAIPAQAANTPTAAYGNDSSVVSMDAFNQMKAEMASIRQLLEHQVSGLMWQDMAQKDPNRAMLIDRLTALGLNEQLADQIAGFVPTHLDEEQSWQSALQLLSSQVNTTNNDIIHRGGVVSLVGPTGVGKTTTLAKLAARFAQVHGADSILLISTDTYRIGGFEQLETYGKIIGCPVKLAKDSDALEQLIQQYSSKKLILIDTAGMGQRDMRLAENLSGLVANSRIRIRNYLVLAANTQQAVMQENVERFKKIPLCGCIFTKLDESLSMGEILSTAIQNGMPIGYLTDGQRVPEDIKVANAEKLVSLAEKLANKSAVRFNFSANRQPMASAAFG</sequence>
<dbReference type="Gene3D" id="3.40.50.300">
    <property type="entry name" value="P-loop containing nucleotide triphosphate hydrolases"/>
    <property type="match status" value="1"/>
</dbReference>
<dbReference type="Pfam" id="PF00448">
    <property type="entry name" value="SRP54"/>
    <property type="match status" value="1"/>
</dbReference>
<keyword evidence="18" id="KW-1185">Reference proteome</keyword>
<dbReference type="GO" id="GO:0005886">
    <property type="term" value="C:plasma membrane"/>
    <property type="evidence" value="ECO:0007669"/>
    <property type="project" value="UniProtKB-SubCell"/>
</dbReference>
<name>A0A3E0U007_9GAMM</name>
<feature type="region of interest" description="Disordered" evidence="14">
    <location>
        <begin position="127"/>
        <end position="156"/>
    </location>
</feature>
<dbReference type="CDD" id="cd17873">
    <property type="entry name" value="FlhF"/>
    <property type="match status" value="1"/>
</dbReference>
<dbReference type="EMBL" id="QUOT01000001">
    <property type="protein sequence ID" value="REL30248.1"/>
    <property type="molecule type" value="Genomic_DNA"/>
</dbReference>
<proteinExistence type="inferred from homology"/>
<dbReference type="Gene3D" id="1.20.120.1380">
    <property type="entry name" value="Flagellar FlhF biosynthesis protein, N domain"/>
    <property type="match status" value="1"/>
</dbReference>
<keyword evidence="5" id="KW-1003">Cell membrane</keyword>
<reference evidence="18" key="1">
    <citation type="submission" date="2018-08" db="EMBL/GenBank/DDBJ databases">
        <title>Thalassotalea euphylliae genome.</title>
        <authorList>
            <person name="Summers S."/>
            <person name="Rice S.A."/>
            <person name="Freckelton M.L."/>
            <person name="Nedved B.T."/>
            <person name="Hadfield M.G."/>
        </authorList>
    </citation>
    <scope>NUCLEOTIDE SEQUENCE [LARGE SCALE GENOMIC DNA]</scope>
    <source>
        <strain evidence="18">H3</strain>
    </source>
</reference>
<dbReference type="InterPro" id="IPR020006">
    <property type="entry name" value="FlhF"/>
</dbReference>
<dbReference type="PANTHER" id="PTHR43134:SF3">
    <property type="entry name" value="FLAGELLAR BIOSYNTHESIS PROTEIN FLHF"/>
    <property type="match status" value="1"/>
</dbReference>
<dbReference type="InterPro" id="IPR003593">
    <property type="entry name" value="AAA+_ATPase"/>
</dbReference>
<evidence type="ECO:0000256" key="2">
    <source>
        <dbReference type="ARBA" id="ARBA00008531"/>
    </source>
</evidence>
<evidence type="ECO:0000256" key="10">
    <source>
        <dbReference type="ARBA" id="ARBA00023136"/>
    </source>
</evidence>
<keyword evidence="17" id="KW-0282">Flagellum</keyword>
<comment type="function">
    <text evidence="12">Necessary for flagellar biosynthesis. May be involved in translocation of the flagellum.</text>
</comment>
<keyword evidence="7" id="KW-1005">Bacterial flagellum biogenesis</keyword>
<dbReference type="GO" id="GO:0006614">
    <property type="term" value="P:SRP-dependent cotranslational protein targeting to membrane"/>
    <property type="evidence" value="ECO:0007669"/>
    <property type="project" value="UniProtKB-UniRule"/>
</dbReference>
<comment type="similarity">
    <text evidence="2">Belongs to the GTP-binding SRP family.</text>
</comment>
<evidence type="ECO:0000256" key="9">
    <source>
        <dbReference type="ARBA" id="ARBA00023134"/>
    </source>
</evidence>
<gene>
    <name evidence="17" type="primary">flhF</name>
    <name evidence="17" type="ORF">DXX94_05755</name>
</gene>
<dbReference type="PANTHER" id="PTHR43134">
    <property type="entry name" value="SIGNAL RECOGNITION PARTICLE RECEPTOR SUBUNIT ALPHA"/>
    <property type="match status" value="1"/>
</dbReference>
<keyword evidence="17" id="KW-0969">Cilium</keyword>
<evidence type="ECO:0000313" key="18">
    <source>
        <dbReference type="Proteomes" id="UP000256899"/>
    </source>
</evidence>
<evidence type="ECO:0000256" key="12">
    <source>
        <dbReference type="ARBA" id="ARBA00025337"/>
    </source>
</evidence>
<evidence type="ECO:0000256" key="14">
    <source>
        <dbReference type="SAM" id="MobiDB-lite"/>
    </source>
</evidence>
<keyword evidence="4" id="KW-0813">Transport</keyword>
<comment type="caution">
    <text evidence="17">The sequence shown here is derived from an EMBL/GenBank/DDBJ whole genome shotgun (WGS) entry which is preliminary data.</text>
</comment>
<dbReference type="InterPro" id="IPR027417">
    <property type="entry name" value="P-loop_NTPase"/>
</dbReference>
<evidence type="ECO:0000256" key="11">
    <source>
        <dbReference type="ARBA" id="ARBA00023225"/>
    </source>
</evidence>
<dbReference type="InterPro" id="IPR000897">
    <property type="entry name" value="SRP54_GTPase_dom"/>
</dbReference>
<keyword evidence="11" id="KW-1006">Bacterial flagellum protein export</keyword>
<dbReference type="SMART" id="SM00382">
    <property type="entry name" value="AAA"/>
    <property type="match status" value="1"/>
</dbReference>
<dbReference type="InterPro" id="IPR047040">
    <property type="entry name" value="FlhF__GTPase_dom"/>
</dbReference>
<evidence type="ECO:0000256" key="1">
    <source>
        <dbReference type="ARBA" id="ARBA00004413"/>
    </source>
</evidence>
<dbReference type="SMART" id="SM00962">
    <property type="entry name" value="SRP54"/>
    <property type="match status" value="1"/>
</dbReference>
<evidence type="ECO:0000256" key="7">
    <source>
        <dbReference type="ARBA" id="ARBA00022795"/>
    </source>
</evidence>
<evidence type="ECO:0000256" key="4">
    <source>
        <dbReference type="ARBA" id="ARBA00022448"/>
    </source>
</evidence>
<keyword evidence="8" id="KW-0653">Protein transport</keyword>
<dbReference type="NCBIfam" id="TIGR03499">
    <property type="entry name" value="FlhF"/>
    <property type="match status" value="1"/>
</dbReference>
<keyword evidence="17" id="KW-0966">Cell projection</keyword>
<dbReference type="AlphaFoldDB" id="A0A3E0U007"/>
<dbReference type="Proteomes" id="UP000256899">
    <property type="component" value="Unassembled WGS sequence"/>
</dbReference>
<organism evidence="17 18">
    <name type="scientific">Thalassotalea euphylliae</name>
    <dbReference type="NCBI Taxonomy" id="1655234"/>
    <lineage>
        <taxon>Bacteria</taxon>
        <taxon>Pseudomonadati</taxon>
        <taxon>Pseudomonadota</taxon>
        <taxon>Gammaproteobacteria</taxon>
        <taxon>Alteromonadales</taxon>
        <taxon>Colwelliaceae</taxon>
        <taxon>Thalassotalea</taxon>
    </lineage>
</organism>
<evidence type="ECO:0000259" key="15">
    <source>
        <dbReference type="SMART" id="SM00382"/>
    </source>
</evidence>
<dbReference type="FunFam" id="3.40.50.300:FF:000695">
    <property type="entry name" value="Flagellar biosynthesis regulator FlhF"/>
    <property type="match status" value="1"/>
</dbReference>
<feature type="region of interest" description="Disordered" evidence="14">
    <location>
        <begin position="172"/>
        <end position="198"/>
    </location>
</feature>
<evidence type="ECO:0000256" key="3">
    <source>
        <dbReference type="ARBA" id="ARBA00014919"/>
    </source>
</evidence>
<dbReference type="GO" id="GO:0003924">
    <property type="term" value="F:GTPase activity"/>
    <property type="evidence" value="ECO:0007669"/>
    <property type="project" value="UniProtKB-UniRule"/>
</dbReference>
<feature type="domain" description="SRP54-type proteins GTP-binding" evidence="16">
    <location>
        <begin position="316"/>
        <end position="509"/>
    </location>
</feature>
<evidence type="ECO:0000256" key="13">
    <source>
        <dbReference type="NCBIfam" id="TIGR03499"/>
    </source>
</evidence>
<keyword evidence="6" id="KW-0547">Nucleotide-binding</keyword>
<feature type="domain" description="AAA+ ATPase" evidence="15">
    <location>
        <begin position="315"/>
        <end position="453"/>
    </location>
</feature>
<dbReference type="GO" id="GO:0015031">
    <property type="term" value="P:protein transport"/>
    <property type="evidence" value="ECO:0007669"/>
    <property type="project" value="UniProtKB-KW"/>
</dbReference>
<dbReference type="GO" id="GO:0005047">
    <property type="term" value="F:signal recognition particle binding"/>
    <property type="evidence" value="ECO:0007669"/>
    <property type="project" value="TreeGrafter"/>
</dbReference>
<comment type="subcellular location">
    <subcellularLocation>
        <location evidence="1">Cell membrane</location>
        <topology evidence="1">Peripheral membrane protein</topology>
        <orientation evidence="1">Cytoplasmic side</orientation>
    </subcellularLocation>
</comment>
<accession>A0A3E0U007</accession>
<evidence type="ECO:0000256" key="8">
    <source>
        <dbReference type="ARBA" id="ARBA00022927"/>
    </source>
</evidence>